<evidence type="ECO:0000256" key="2">
    <source>
        <dbReference type="SAM" id="SignalP"/>
    </source>
</evidence>
<dbReference type="Gene3D" id="3.40.390.10">
    <property type="entry name" value="Collagenase (Catalytic Domain)"/>
    <property type="match status" value="1"/>
</dbReference>
<keyword evidence="2" id="KW-0732">Signal</keyword>
<dbReference type="GO" id="GO:0004222">
    <property type="term" value="F:metalloendopeptidase activity"/>
    <property type="evidence" value="ECO:0007669"/>
    <property type="project" value="InterPro"/>
</dbReference>
<feature type="signal peptide" evidence="2">
    <location>
        <begin position="1"/>
        <end position="20"/>
    </location>
</feature>
<organism evidence="4 5">
    <name type="scientific">Desmophyllum pertusum</name>
    <dbReference type="NCBI Taxonomy" id="174260"/>
    <lineage>
        <taxon>Eukaryota</taxon>
        <taxon>Metazoa</taxon>
        <taxon>Cnidaria</taxon>
        <taxon>Anthozoa</taxon>
        <taxon>Hexacorallia</taxon>
        <taxon>Scleractinia</taxon>
        <taxon>Caryophylliina</taxon>
        <taxon>Caryophylliidae</taxon>
        <taxon>Desmophyllum</taxon>
    </lineage>
</organism>
<dbReference type="GO" id="GO:0006508">
    <property type="term" value="P:proteolysis"/>
    <property type="evidence" value="ECO:0007669"/>
    <property type="project" value="InterPro"/>
</dbReference>
<proteinExistence type="predicted"/>
<reference evidence="4" key="1">
    <citation type="submission" date="2023-01" db="EMBL/GenBank/DDBJ databases">
        <title>Genome assembly of the deep-sea coral Lophelia pertusa.</title>
        <authorList>
            <person name="Herrera S."/>
            <person name="Cordes E."/>
        </authorList>
    </citation>
    <scope>NUCLEOTIDE SEQUENCE</scope>
    <source>
        <strain evidence="4">USNM1676648</strain>
        <tissue evidence="4">Polyp</tissue>
    </source>
</reference>
<dbReference type="EMBL" id="MU825463">
    <property type="protein sequence ID" value="KAJ7388507.1"/>
    <property type="molecule type" value="Genomic_DNA"/>
</dbReference>
<dbReference type="Pfam" id="PF01400">
    <property type="entry name" value="Astacin"/>
    <property type="match status" value="1"/>
</dbReference>
<protein>
    <recommendedName>
        <fullName evidence="3">Peptidase M12A domain-containing protein</fullName>
    </recommendedName>
</protein>
<dbReference type="InterPro" id="IPR001506">
    <property type="entry name" value="Peptidase_M12A"/>
</dbReference>
<evidence type="ECO:0000313" key="5">
    <source>
        <dbReference type="Proteomes" id="UP001163046"/>
    </source>
</evidence>
<feature type="region of interest" description="Disordered" evidence="1">
    <location>
        <begin position="115"/>
        <end position="149"/>
    </location>
</feature>
<comment type="caution">
    <text evidence="4">The sequence shown here is derived from an EMBL/GenBank/DDBJ whole genome shotgun (WGS) entry which is preliminary data.</text>
</comment>
<evidence type="ECO:0000313" key="4">
    <source>
        <dbReference type="EMBL" id="KAJ7388507.1"/>
    </source>
</evidence>
<dbReference type="Proteomes" id="UP001163046">
    <property type="component" value="Unassembled WGS sequence"/>
</dbReference>
<dbReference type="PANTHER" id="PTHR10127:SF850">
    <property type="entry name" value="METALLOENDOPEPTIDASE"/>
    <property type="match status" value="1"/>
</dbReference>
<keyword evidence="5" id="KW-1185">Reference proteome</keyword>
<dbReference type="PANTHER" id="PTHR10127">
    <property type="entry name" value="DISCOIDIN, CUB, EGF, LAMININ , AND ZINC METALLOPROTEASE DOMAIN CONTAINING"/>
    <property type="match status" value="1"/>
</dbReference>
<gene>
    <name evidence="4" type="ORF">OS493_037127</name>
</gene>
<name>A0A9W9ZV94_9CNID</name>
<accession>A0A9W9ZV94</accession>
<feature type="chain" id="PRO_5040879776" description="Peptidase M12A domain-containing protein" evidence="2">
    <location>
        <begin position="21"/>
        <end position="346"/>
    </location>
</feature>
<dbReference type="AlphaFoldDB" id="A0A9W9ZV94"/>
<dbReference type="OrthoDB" id="5949242at2759"/>
<feature type="compositionally biased region" description="Basic and acidic residues" evidence="1">
    <location>
        <begin position="115"/>
        <end position="138"/>
    </location>
</feature>
<evidence type="ECO:0000259" key="3">
    <source>
        <dbReference type="Pfam" id="PF01400"/>
    </source>
</evidence>
<evidence type="ECO:0000256" key="1">
    <source>
        <dbReference type="SAM" id="MobiDB-lite"/>
    </source>
</evidence>
<sequence length="346" mass="41086">MNAVYVLLFVVVCLTRVSLANNFYLRRLPGLRERIRGHGFYDENEYDDGYAEYTGAEKRTFSEMQRRRFQNVEEDEPQEKRTAIDDLLLRELTRGEYHTETNDEEYPYNVKTNERRFDEESREESFDRFPERTTKSDELQGIPTEDGVGTAIDDLALKREEEKMNQDKRNNFDFLPNDGELFEGDMIMDQRLRSWVTGQFDKRDAINDESYMWPATTVDGKRIIRVPYTLSDEIKEGLEHNFEKYARRDVKTLPTNKYFYDFDVSTSEEMWEICSPVGDEPASCLHYNNYAFSKNGKDTIQSLDDPERRFGQRDGFSKHDIRQINELYDCKVDHLEERMNDSINYD</sequence>
<dbReference type="SUPFAM" id="SSF55486">
    <property type="entry name" value="Metalloproteases ('zincins'), catalytic domain"/>
    <property type="match status" value="1"/>
</dbReference>
<dbReference type="InterPro" id="IPR024079">
    <property type="entry name" value="MetalloPept_cat_dom_sf"/>
</dbReference>
<feature type="domain" description="Peptidase M12A" evidence="3">
    <location>
        <begin position="257"/>
        <end position="328"/>
    </location>
</feature>